<dbReference type="PANTHER" id="PTHR36027:SF1">
    <property type="entry name" value="MEIOSIS-SPECIFIC PROTEIN ASY3"/>
    <property type="match status" value="1"/>
</dbReference>
<dbReference type="Gramene" id="ERN02064">
    <property type="protein sequence ID" value="ERN02064"/>
    <property type="gene ID" value="AMTR_s00045p00139940"/>
</dbReference>
<dbReference type="GO" id="GO:0051321">
    <property type="term" value="P:meiotic cell cycle"/>
    <property type="evidence" value="ECO:0007669"/>
    <property type="project" value="InterPro"/>
</dbReference>
<dbReference type="Pfam" id="PF20435">
    <property type="entry name" value="ASY3-like"/>
    <property type="match status" value="1"/>
</dbReference>
<proteinExistence type="predicted"/>
<feature type="region of interest" description="Disordered" evidence="1">
    <location>
        <begin position="301"/>
        <end position="360"/>
    </location>
</feature>
<gene>
    <name evidence="3" type="ORF">AMTR_s00045p00139940</name>
</gene>
<feature type="domain" description="Meiosis-specific protein ASY3-like coiled-coil" evidence="2">
    <location>
        <begin position="116"/>
        <end position="204"/>
    </location>
</feature>
<feature type="compositionally biased region" description="Basic and acidic residues" evidence="1">
    <location>
        <begin position="38"/>
        <end position="126"/>
    </location>
</feature>
<accession>W1P338</accession>
<reference evidence="4" key="1">
    <citation type="journal article" date="2013" name="Science">
        <title>The Amborella genome and the evolution of flowering plants.</title>
        <authorList>
            <consortium name="Amborella Genome Project"/>
        </authorList>
    </citation>
    <scope>NUCLEOTIDE SEQUENCE [LARGE SCALE GENOMIC DNA]</scope>
</reference>
<evidence type="ECO:0000313" key="4">
    <source>
        <dbReference type="Proteomes" id="UP000017836"/>
    </source>
</evidence>
<feature type="region of interest" description="Disordered" evidence="1">
    <location>
        <begin position="1"/>
        <end position="170"/>
    </location>
</feature>
<organism evidence="3 4">
    <name type="scientific">Amborella trichopoda</name>
    <dbReference type="NCBI Taxonomy" id="13333"/>
    <lineage>
        <taxon>Eukaryota</taxon>
        <taxon>Viridiplantae</taxon>
        <taxon>Streptophyta</taxon>
        <taxon>Embryophyta</taxon>
        <taxon>Tracheophyta</taxon>
        <taxon>Spermatophyta</taxon>
        <taxon>Magnoliopsida</taxon>
        <taxon>Amborellales</taxon>
        <taxon>Amborellaceae</taxon>
        <taxon>Amborella</taxon>
    </lineage>
</organism>
<dbReference type="EMBL" id="KI394661">
    <property type="protein sequence ID" value="ERN02064.1"/>
    <property type="molecule type" value="Genomic_DNA"/>
</dbReference>
<evidence type="ECO:0000259" key="2">
    <source>
        <dbReference type="Pfam" id="PF20435"/>
    </source>
</evidence>
<dbReference type="InterPro" id="IPR046845">
    <property type="entry name" value="ASY3-like_CC"/>
</dbReference>
<dbReference type="PANTHER" id="PTHR36027">
    <property type="entry name" value="MEIOSIS-SPECIFIC PROTEIN ASY3"/>
    <property type="match status" value="1"/>
</dbReference>
<sequence>MKLCEILGSAASQTEQNIHLEPNAAEQNDQIPEYEELTSEKRKSNKKLEPIMLEKSKSERREEPMPEKRKTEREESMSEKIKSKQRVEPMSEKRKSQKRVEPISEKRISEKRVDTTSEKGKSEDNMAPRPKQKHNSDTIETDSESPNATARRPITRSVARRRKPSIRSSTMAELQFQINGGYRYQKSCINQEDQKKNIFVFDEGGGQLGLINGHISKFKGKPEWKESTIWPSRGVAEKSYVNVKKTTKKAPLKPLPNNFVVEDDFQSPFPPKQTNVFKENFRSPPSPPPMVEKEASICKVQSKPPNQFGGMRELSQAHSPQKPIRERGSHISRNSQEPKAGSYGLGTPTQSSVSFFLSIT</sequence>
<evidence type="ECO:0000313" key="3">
    <source>
        <dbReference type="EMBL" id="ERN02064.1"/>
    </source>
</evidence>
<dbReference type="HOGENOM" id="CLU_770188_0_0_1"/>
<dbReference type="AlphaFoldDB" id="W1P338"/>
<evidence type="ECO:0000256" key="1">
    <source>
        <dbReference type="SAM" id="MobiDB-lite"/>
    </source>
</evidence>
<dbReference type="InterPro" id="IPR037731">
    <property type="entry name" value="ASY3-like"/>
</dbReference>
<feature type="compositionally biased region" description="Polar residues" evidence="1">
    <location>
        <begin position="347"/>
        <end position="360"/>
    </location>
</feature>
<name>W1P338_AMBTC</name>
<keyword evidence="4" id="KW-1185">Reference proteome</keyword>
<dbReference type="Proteomes" id="UP000017836">
    <property type="component" value="Unassembled WGS sequence"/>
</dbReference>
<protein>
    <recommendedName>
        <fullName evidence="2">Meiosis-specific protein ASY3-like coiled-coil domain-containing protein</fullName>
    </recommendedName>
</protein>